<name>A0A3R8MS26_9BURK</name>
<proteinExistence type="predicted"/>
<dbReference type="PANTHER" id="PTHR14097">
    <property type="entry name" value="OXIDOREDUCTASE HTATIP2"/>
    <property type="match status" value="1"/>
</dbReference>
<protein>
    <submittedName>
        <fullName evidence="1">Semialdehyde dehydrogenase</fullName>
    </submittedName>
</protein>
<comment type="caution">
    <text evidence="1">The sequence shown here is derived from an EMBL/GenBank/DDBJ whole genome shotgun (WGS) entry which is preliminary data.</text>
</comment>
<dbReference type="GO" id="GO:0005737">
    <property type="term" value="C:cytoplasm"/>
    <property type="evidence" value="ECO:0007669"/>
    <property type="project" value="TreeGrafter"/>
</dbReference>
<dbReference type="SUPFAM" id="SSF51735">
    <property type="entry name" value="NAD(P)-binding Rossmann-fold domains"/>
    <property type="match status" value="1"/>
</dbReference>
<keyword evidence="2" id="KW-1185">Reference proteome</keyword>
<dbReference type="Gene3D" id="3.40.50.720">
    <property type="entry name" value="NAD(P)-binding Rossmann-like Domain"/>
    <property type="match status" value="1"/>
</dbReference>
<dbReference type="RefSeq" id="WP_125096015.1">
    <property type="nucleotide sequence ID" value="NZ_RRUE01000002.1"/>
</dbReference>
<accession>A0A3R8MS26</accession>
<reference evidence="1 2" key="1">
    <citation type="submission" date="2018-11" db="EMBL/GenBank/DDBJ databases">
        <title>Genome sequencing of Lautropia sp. KCOM 2505 (= ChDC F240).</title>
        <authorList>
            <person name="Kook J.-K."/>
            <person name="Park S.-N."/>
            <person name="Lim Y.K."/>
        </authorList>
    </citation>
    <scope>NUCLEOTIDE SEQUENCE [LARGE SCALE GENOMIC DNA]</scope>
    <source>
        <strain evidence="1 2">KCOM 2505</strain>
    </source>
</reference>
<dbReference type="InterPro" id="IPR036291">
    <property type="entry name" value="NAD(P)-bd_dom_sf"/>
</dbReference>
<dbReference type="OrthoDB" id="9798632at2"/>
<evidence type="ECO:0000313" key="1">
    <source>
        <dbReference type="EMBL" id="RRN43815.1"/>
    </source>
</evidence>
<dbReference type="GO" id="GO:0051170">
    <property type="term" value="P:import into nucleus"/>
    <property type="evidence" value="ECO:0007669"/>
    <property type="project" value="TreeGrafter"/>
</dbReference>
<dbReference type="EMBL" id="RRUE01000002">
    <property type="protein sequence ID" value="RRN43815.1"/>
    <property type="molecule type" value="Genomic_DNA"/>
</dbReference>
<dbReference type="AlphaFoldDB" id="A0A3R8MS26"/>
<dbReference type="Proteomes" id="UP000270261">
    <property type="component" value="Unassembled WGS sequence"/>
</dbReference>
<organism evidence="1 2">
    <name type="scientific">Lautropia dentalis</name>
    <dbReference type="NCBI Taxonomy" id="2490857"/>
    <lineage>
        <taxon>Bacteria</taxon>
        <taxon>Pseudomonadati</taxon>
        <taxon>Pseudomonadota</taxon>
        <taxon>Betaproteobacteria</taxon>
        <taxon>Burkholderiales</taxon>
        <taxon>Burkholderiaceae</taxon>
        <taxon>Lautropia</taxon>
    </lineage>
</organism>
<dbReference type="PANTHER" id="PTHR14097:SF7">
    <property type="entry name" value="OXIDOREDUCTASE HTATIP2"/>
    <property type="match status" value="1"/>
</dbReference>
<gene>
    <name evidence="1" type="ORF">EHV23_10425</name>
</gene>
<sequence length="175" mass="19197">MKAHVIDFTEPGNWAAQMRGDVLFACLGSTLKDAGSQDAQWRIDYQATLDSAIAARRNGTHTLVLMSAAGADAKSRFFYPRMKGALEQAVTELDFRHLLIFRPPLLLRPNSNRPVEIWSARILRGLNALGLLRSQQPLPVGQLAQAMLTAALDAAARDKPVHRIFAPSDIRGLLG</sequence>
<evidence type="ECO:0000313" key="2">
    <source>
        <dbReference type="Proteomes" id="UP000270261"/>
    </source>
</evidence>